<dbReference type="EMBL" id="CFOH01000918">
    <property type="protein sequence ID" value="CFE73948.1"/>
    <property type="molecule type" value="Genomic_DNA"/>
</dbReference>
<protein>
    <submittedName>
        <fullName evidence="2">Uncharacterized protein</fullName>
    </submittedName>
</protein>
<evidence type="ECO:0000313" key="3">
    <source>
        <dbReference type="Proteomes" id="UP000046947"/>
    </source>
</evidence>
<reference evidence="2 3" key="1">
    <citation type="submission" date="2015-03" db="EMBL/GenBank/DDBJ databases">
        <authorList>
            <consortium name="Pathogen Informatics"/>
        </authorList>
    </citation>
    <scope>NUCLEOTIDE SEQUENCE [LARGE SCALE GENOMIC DNA]</scope>
    <source>
        <strain evidence="2 3">H09601792</strain>
    </source>
</reference>
<feature type="compositionally biased region" description="Low complexity" evidence="1">
    <location>
        <begin position="1"/>
        <end position="19"/>
    </location>
</feature>
<accession>A0A654TSP4</accession>
<evidence type="ECO:0000313" key="2">
    <source>
        <dbReference type="EMBL" id="CFE73948.1"/>
    </source>
</evidence>
<gene>
    <name evidence="2" type="ORF">ERS007688_03822</name>
</gene>
<dbReference type="Proteomes" id="UP000046947">
    <property type="component" value="Unassembled WGS sequence"/>
</dbReference>
<evidence type="ECO:0000256" key="1">
    <source>
        <dbReference type="SAM" id="MobiDB-lite"/>
    </source>
</evidence>
<dbReference type="AlphaFoldDB" id="A0A654TSP4"/>
<sequence length="182" mass="18769">MLSSVSTATTRVATSCSTTDRSDAVTSPVQRSTTTRSCSSARAFTTQAVTARPIATPATIPDAARPGVRPATSLLRVSAIPSPNPAPKSVVSRISNRRDVSGGATTVGSTAGRFSRTGGCTGTPNSCATSARCATAPSPTSATTSWTRPRVYAANLAMSFRDRPATCSCSSTRSNEHRLRAK</sequence>
<name>A0A654TSP4_MYCTX</name>
<feature type="region of interest" description="Disordered" evidence="1">
    <location>
        <begin position="1"/>
        <end position="33"/>
    </location>
</feature>
<organism evidence="2 3">
    <name type="scientific">Mycobacterium tuberculosis</name>
    <dbReference type="NCBI Taxonomy" id="1773"/>
    <lineage>
        <taxon>Bacteria</taxon>
        <taxon>Bacillati</taxon>
        <taxon>Actinomycetota</taxon>
        <taxon>Actinomycetes</taxon>
        <taxon>Mycobacteriales</taxon>
        <taxon>Mycobacteriaceae</taxon>
        <taxon>Mycobacterium</taxon>
        <taxon>Mycobacterium tuberculosis complex</taxon>
    </lineage>
</organism>
<proteinExistence type="predicted"/>